<organism evidence="3">
    <name type="scientific">Phaffia rhodozyma</name>
    <name type="common">Yeast</name>
    <name type="synonym">Xanthophyllomyces dendrorhous</name>
    <dbReference type="NCBI Taxonomy" id="264483"/>
    <lineage>
        <taxon>Eukaryota</taxon>
        <taxon>Fungi</taxon>
        <taxon>Dikarya</taxon>
        <taxon>Basidiomycota</taxon>
        <taxon>Agaricomycotina</taxon>
        <taxon>Tremellomycetes</taxon>
        <taxon>Cystofilobasidiales</taxon>
        <taxon>Mrakiaceae</taxon>
        <taxon>Phaffia</taxon>
    </lineage>
</organism>
<keyword evidence="1" id="KW-0378">Hydrolase</keyword>
<dbReference type="GO" id="GO:0016787">
    <property type="term" value="F:hydrolase activity"/>
    <property type="evidence" value="ECO:0007669"/>
    <property type="project" value="UniProtKB-KW"/>
</dbReference>
<dbReference type="InterPro" id="IPR050300">
    <property type="entry name" value="GDXG_lipolytic_enzyme"/>
</dbReference>
<evidence type="ECO:0000256" key="1">
    <source>
        <dbReference type="ARBA" id="ARBA00022801"/>
    </source>
</evidence>
<dbReference type="AlphaFoldDB" id="A0A0F7SJ27"/>
<evidence type="ECO:0000259" key="2">
    <source>
        <dbReference type="Pfam" id="PF20434"/>
    </source>
</evidence>
<sequence>MPGLPDLNRVLFKPLANVQNGGCHMDVYLPESTKNSVLDEPCPVAILVHGGSWVIGASTDIQPDSVNYLLRAGIAVVSLEYRLAPQVKVVDCVQDCLDGYRFVTDGRLSIALNQQLEQSQYRTLDLNKVSIVGYSAGAHLVSCMISKLPSLGLSPPRCMILFYGPSKLDELSPGPAAAWEQARELKPQEVAFAEMSYHGEVTTSVPIIGETKAITPRRAFLGITAQLNNLHSLIAAPTDGSEDNSRINLSAYYLATAAYPPTFLSWGDKDTLVPPCQNEFLRDKLLELKVETRWAIATDGIHGYAEREFRESRAPDGSWWVQAIQPAFDFLLCKVGISTAL</sequence>
<evidence type="ECO:0000313" key="3">
    <source>
        <dbReference type="EMBL" id="CDZ98405.1"/>
    </source>
</evidence>
<accession>A0A0F7SJ27</accession>
<dbReference type="Pfam" id="PF20434">
    <property type="entry name" value="BD-FAE"/>
    <property type="match status" value="1"/>
</dbReference>
<dbReference type="EMBL" id="LN483345">
    <property type="protein sequence ID" value="CDZ98405.1"/>
    <property type="molecule type" value="Genomic_DNA"/>
</dbReference>
<dbReference type="SUPFAM" id="SSF53474">
    <property type="entry name" value="alpha/beta-Hydrolases"/>
    <property type="match status" value="1"/>
</dbReference>
<feature type="domain" description="BD-FAE-like" evidence="2">
    <location>
        <begin position="25"/>
        <end position="142"/>
    </location>
</feature>
<dbReference type="InterPro" id="IPR029058">
    <property type="entry name" value="AB_hydrolase_fold"/>
</dbReference>
<reference evidence="3" key="1">
    <citation type="submission" date="2014-08" db="EMBL/GenBank/DDBJ databases">
        <authorList>
            <person name="Sharma Rahul"/>
            <person name="Thines Marco"/>
        </authorList>
    </citation>
    <scope>NUCLEOTIDE SEQUENCE</scope>
</reference>
<name>A0A0F7SJ27_PHARH</name>
<dbReference type="InterPro" id="IPR049492">
    <property type="entry name" value="BD-FAE-like_dom"/>
</dbReference>
<dbReference type="PANTHER" id="PTHR48081">
    <property type="entry name" value="AB HYDROLASE SUPERFAMILY PROTEIN C4A8.06C"/>
    <property type="match status" value="1"/>
</dbReference>
<dbReference type="Gene3D" id="3.40.50.1820">
    <property type="entry name" value="alpha/beta hydrolase"/>
    <property type="match status" value="1"/>
</dbReference>
<proteinExistence type="predicted"/>
<protein>
    <submittedName>
        <fullName evidence="3">Carboxylesterase and related proteins</fullName>
    </submittedName>
</protein>